<evidence type="ECO:0000256" key="2">
    <source>
        <dbReference type="ARBA" id="ARBA00023054"/>
    </source>
</evidence>
<evidence type="ECO:0000313" key="6">
    <source>
        <dbReference type="Proteomes" id="UP000316213"/>
    </source>
</evidence>
<dbReference type="PANTHER" id="PTHR32347">
    <property type="entry name" value="EFFLUX SYSTEM COMPONENT YKNX-RELATED"/>
    <property type="match status" value="1"/>
</dbReference>
<evidence type="ECO:0000256" key="1">
    <source>
        <dbReference type="ARBA" id="ARBA00004196"/>
    </source>
</evidence>
<name>A0A5C6AQN6_9BACT</name>
<comment type="subcellular location">
    <subcellularLocation>
        <location evidence="1">Cell envelope</location>
    </subcellularLocation>
</comment>
<feature type="coiled-coil region" evidence="3">
    <location>
        <begin position="244"/>
        <end position="304"/>
    </location>
</feature>
<evidence type="ECO:0000256" key="3">
    <source>
        <dbReference type="SAM" id="Coils"/>
    </source>
</evidence>
<evidence type="ECO:0000313" key="5">
    <source>
        <dbReference type="EMBL" id="TWU01376.1"/>
    </source>
</evidence>
<dbReference type="EMBL" id="SJPM01000002">
    <property type="protein sequence ID" value="TWU01376.1"/>
    <property type="molecule type" value="Genomic_DNA"/>
</dbReference>
<dbReference type="OrthoDB" id="9806939at2"/>
<dbReference type="GO" id="GO:0030313">
    <property type="term" value="C:cell envelope"/>
    <property type="evidence" value="ECO:0007669"/>
    <property type="project" value="UniProtKB-SubCell"/>
</dbReference>
<dbReference type="SUPFAM" id="SSF111369">
    <property type="entry name" value="HlyD-like secretion proteins"/>
    <property type="match status" value="1"/>
</dbReference>
<protein>
    <submittedName>
        <fullName evidence="5">Copper/silver efflux system membrane fusion protein CusB</fullName>
    </submittedName>
</protein>
<gene>
    <name evidence="5" type="ORF">Pla100_11030</name>
</gene>
<dbReference type="InterPro" id="IPR058792">
    <property type="entry name" value="Beta-barrel_RND_2"/>
</dbReference>
<dbReference type="Proteomes" id="UP000316213">
    <property type="component" value="Unassembled WGS sequence"/>
</dbReference>
<accession>A0A5C6AQN6</accession>
<dbReference type="PANTHER" id="PTHR32347:SF23">
    <property type="entry name" value="BLL5650 PROTEIN"/>
    <property type="match status" value="1"/>
</dbReference>
<keyword evidence="6" id="KW-1185">Reference proteome</keyword>
<dbReference type="Gene3D" id="2.40.30.170">
    <property type="match status" value="1"/>
</dbReference>
<comment type="caution">
    <text evidence="5">The sequence shown here is derived from an EMBL/GenBank/DDBJ whole genome shotgun (WGS) entry which is preliminary data.</text>
</comment>
<reference evidence="5 6" key="1">
    <citation type="submission" date="2019-02" db="EMBL/GenBank/DDBJ databases">
        <title>Deep-cultivation of Planctomycetes and their phenomic and genomic characterization uncovers novel biology.</title>
        <authorList>
            <person name="Wiegand S."/>
            <person name="Jogler M."/>
            <person name="Boedeker C."/>
            <person name="Pinto D."/>
            <person name="Vollmers J."/>
            <person name="Rivas-Marin E."/>
            <person name="Kohn T."/>
            <person name="Peeters S.H."/>
            <person name="Heuer A."/>
            <person name="Rast P."/>
            <person name="Oberbeckmann S."/>
            <person name="Bunk B."/>
            <person name="Jeske O."/>
            <person name="Meyerdierks A."/>
            <person name="Storesund J.E."/>
            <person name="Kallscheuer N."/>
            <person name="Luecker S."/>
            <person name="Lage O.M."/>
            <person name="Pohl T."/>
            <person name="Merkel B.J."/>
            <person name="Hornburger P."/>
            <person name="Mueller R.-W."/>
            <person name="Bruemmer F."/>
            <person name="Labrenz M."/>
            <person name="Spormann A.M."/>
            <person name="Op Den Camp H."/>
            <person name="Overmann J."/>
            <person name="Amann R."/>
            <person name="Jetten M.S.M."/>
            <person name="Mascher T."/>
            <person name="Medema M.H."/>
            <person name="Devos D.P."/>
            <person name="Kaster A.-K."/>
            <person name="Ovreas L."/>
            <person name="Rohde M."/>
            <person name="Galperin M.Y."/>
            <person name="Jogler C."/>
        </authorList>
    </citation>
    <scope>NUCLEOTIDE SEQUENCE [LARGE SCALE GENOMIC DNA]</scope>
    <source>
        <strain evidence="5 6">Pla100</strain>
    </source>
</reference>
<dbReference type="AlphaFoldDB" id="A0A5C6AQN6"/>
<sequence length="439" mass="48225">MSITAETIESIRAPEVRRTTESISETHDWSVLLAGSGDAGYIQWRLVEKASMTILAASANPDSTFRTRSAELAEVAIRTGLRQSCILASPTTAILIAEPIPAIDNNCLCVSFPCQANELDENAVARRIAIVARAASLYSATSPAATTPVVAPPVDLPSWTELANLIRKKLLAGPRSRFNVYLSTLFACVGVCFIPWPHSIHCDVVCEPVVRRYVAAPYDARLLRSDVVVGQQVKQGDLLATLDGGELRSQLASVQAKLAQAEQRELAALSTGDHSKSEFERLEVEHLRRESELLERRQRNLEIRSPIDGVVVTGDLERAEGAPLSVGDNLFEIASLDHLIAEIAIPEQDILFVSDDLRVSIFVDAMPGTRLESTIERIHLRNEIRDNTSVFIAEANLSNDDALLRPGMIAKATINAGYRAIGWQLFRRPYNAARQWVGW</sequence>
<feature type="domain" description="CusB-like beta-barrel" evidence="4">
    <location>
        <begin position="342"/>
        <end position="416"/>
    </location>
</feature>
<evidence type="ECO:0000259" key="4">
    <source>
        <dbReference type="Pfam" id="PF25954"/>
    </source>
</evidence>
<dbReference type="InterPro" id="IPR050465">
    <property type="entry name" value="UPF0194_transport"/>
</dbReference>
<dbReference type="Pfam" id="PF25954">
    <property type="entry name" value="Beta-barrel_RND_2"/>
    <property type="match status" value="1"/>
</dbReference>
<organism evidence="5 6">
    <name type="scientific">Neorhodopirellula pilleata</name>
    <dbReference type="NCBI Taxonomy" id="2714738"/>
    <lineage>
        <taxon>Bacteria</taxon>
        <taxon>Pseudomonadati</taxon>
        <taxon>Planctomycetota</taxon>
        <taxon>Planctomycetia</taxon>
        <taxon>Pirellulales</taxon>
        <taxon>Pirellulaceae</taxon>
        <taxon>Neorhodopirellula</taxon>
    </lineage>
</organism>
<proteinExistence type="predicted"/>
<keyword evidence="2 3" id="KW-0175">Coiled coil</keyword>
<dbReference type="Gene3D" id="2.40.50.100">
    <property type="match status" value="1"/>
</dbReference>